<sequence length="163" mass="18660">MKSLSSISKWLKVTEPFPRVLCVEISRSPINAFSNECVDQVHCTFTLIDIACTPIQVLEGLWNFVRYPDQRSTRYQSCSIMFSLPKIFTVGLDRTYPSLHHIKIQSISKHTTVSAAEEVASTITIRARWSEDEHEDRELYHGIPTRSSRDRDVLSQLSLPYTG</sequence>
<accession>A0A6A4H5I6</accession>
<organism evidence="1 2">
    <name type="scientific">Gymnopus androsaceus JB14</name>
    <dbReference type="NCBI Taxonomy" id="1447944"/>
    <lineage>
        <taxon>Eukaryota</taxon>
        <taxon>Fungi</taxon>
        <taxon>Dikarya</taxon>
        <taxon>Basidiomycota</taxon>
        <taxon>Agaricomycotina</taxon>
        <taxon>Agaricomycetes</taxon>
        <taxon>Agaricomycetidae</taxon>
        <taxon>Agaricales</taxon>
        <taxon>Marasmiineae</taxon>
        <taxon>Omphalotaceae</taxon>
        <taxon>Gymnopus</taxon>
    </lineage>
</organism>
<reference evidence="1" key="1">
    <citation type="journal article" date="2019" name="Environ. Microbiol.">
        <title>Fungal ecological strategies reflected in gene transcription - a case study of two litter decomposers.</title>
        <authorList>
            <person name="Barbi F."/>
            <person name="Kohler A."/>
            <person name="Barry K."/>
            <person name="Baskaran P."/>
            <person name="Daum C."/>
            <person name="Fauchery L."/>
            <person name="Ihrmark K."/>
            <person name="Kuo A."/>
            <person name="LaButti K."/>
            <person name="Lipzen A."/>
            <person name="Morin E."/>
            <person name="Grigoriev I.V."/>
            <person name="Henrissat B."/>
            <person name="Lindahl B."/>
            <person name="Martin F."/>
        </authorList>
    </citation>
    <scope>NUCLEOTIDE SEQUENCE</scope>
    <source>
        <strain evidence="1">JB14</strain>
    </source>
</reference>
<evidence type="ECO:0000313" key="2">
    <source>
        <dbReference type="Proteomes" id="UP000799118"/>
    </source>
</evidence>
<dbReference type="AlphaFoldDB" id="A0A6A4H5I6"/>
<proteinExistence type="predicted"/>
<keyword evidence="2" id="KW-1185">Reference proteome</keyword>
<name>A0A6A4H5I6_9AGAR</name>
<dbReference type="EMBL" id="ML769582">
    <property type="protein sequence ID" value="KAE9393046.1"/>
    <property type="molecule type" value="Genomic_DNA"/>
</dbReference>
<gene>
    <name evidence="1" type="ORF">BT96DRAFT_999840</name>
</gene>
<protein>
    <submittedName>
        <fullName evidence="1">Uncharacterized protein</fullName>
    </submittedName>
</protein>
<evidence type="ECO:0000313" key="1">
    <source>
        <dbReference type="EMBL" id="KAE9393046.1"/>
    </source>
</evidence>
<dbReference type="Proteomes" id="UP000799118">
    <property type="component" value="Unassembled WGS sequence"/>
</dbReference>